<proteinExistence type="predicted"/>
<gene>
    <name evidence="1" type="ORF">GCM10009819_00370</name>
</gene>
<evidence type="ECO:0000313" key="2">
    <source>
        <dbReference type="Proteomes" id="UP001501196"/>
    </source>
</evidence>
<dbReference type="Proteomes" id="UP001501196">
    <property type="component" value="Unassembled WGS sequence"/>
</dbReference>
<keyword evidence="2" id="KW-1185">Reference proteome</keyword>
<sequence>MIPQLPLFVRNALNGVGDLHGRYGIVSAVAVDIRRYPEKPLSISGPVETVSNSSLKGSL</sequence>
<evidence type="ECO:0000313" key="1">
    <source>
        <dbReference type="EMBL" id="GAA2021775.1"/>
    </source>
</evidence>
<organism evidence="1 2">
    <name type="scientific">Agromyces tropicus</name>
    <dbReference type="NCBI Taxonomy" id="555371"/>
    <lineage>
        <taxon>Bacteria</taxon>
        <taxon>Bacillati</taxon>
        <taxon>Actinomycetota</taxon>
        <taxon>Actinomycetes</taxon>
        <taxon>Micrococcales</taxon>
        <taxon>Microbacteriaceae</taxon>
        <taxon>Agromyces</taxon>
    </lineage>
</organism>
<reference evidence="1 2" key="1">
    <citation type="journal article" date="2019" name="Int. J. Syst. Evol. Microbiol.">
        <title>The Global Catalogue of Microorganisms (GCM) 10K type strain sequencing project: providing services to taxonomists for standard genome sequencing and annotation.</title>
        <authorList>
            <consortium name="The Broad Institute Genomics Platform"/>
            <consortium name="The Broad Institute Genome Sequencing Center for Infectious Disease"/>
            <person name="Wu L."/>
            <person name="Ma J."/>
        </authorList>
    </citation>
    <scope>NUCLEOTIDE SEQUENCE [LARGE SCALE GENOMIC DNA]</scope>
    <source>
        <strain evidence="1 2">JCM 15672</strain>
    </source>
</reference>
<comment type="caution">
    <text evidence="1">The sequence shown here is derived from an EMBL/GenBank/DDBJ whole genome shotgun (WGS) entry which is preliminary data.</text>
</comment>
<accession>A0ABN2TVR7</accession>
<dbReference type="EMBL" id="BAAAPW010000001">
    <property type="protein sequence ID" value="GAA2021775.1"/>
    <property type="molecule type" value="Genomic_DNA"/>
</dbReference>
<name>A0ABN2TVR7_9MICO</name>
<protein>
    <submittedName>
        <fullName evidence="1">Uncharacterized protein</fullName>
    </submittedName>
</protein>